<name>A0A9W8YW19_9PEZI</name>
<comment type="caution">
    <text evidence="2">The sequence shown here is derived from an EMBL/GenBank/DDBJ whole genome shotgun (WGS) entry which is preliminary data.</text>
</comment>
<evidence type="ECO:0000313" key="3">
    <source>
        <dbReference type="Proteomes" id="UP001140453"/>
    </source>
</evidence>
<dbReference type="EMBL" id="JAPEVB010000002">
    <property type="protein sequence ID" value="KAJ4393889.1"/>
    <property type="molecule type" value="Genomic_DNA"/>
</dbReference>
<dbReference type="OrthoDB" id="5234243at2759"/>
<evidence type="ECO:0000256" key="1">
    <source>
        <dbReference type="SAM" id="MobiDB-lite"/>
    </source>
</evidence>
<evidence type="ECO:0000313" key="2">
    <source>
        <dbReference type="EMBL" id="KAJ4393889.1"/>
    </source>
</evidence>
<dbReference type="AlphaFoldDB" id="A0A9W8YW19"/>
<organism evidence="2 3">
    <name type="scientific">Gnomoniopsis smithogilvyi</name>
    <dbReference type="NCBI Taxonomy" id="1191159"/>
    <lineage>
        <taxon>Eukaryota</taxon>
        <taxon>Fungi</taxon>
        <taxon>Dikarya</taxon>
        <taxon>Ascomycota</taxon>
        <taxon>Pezizomycotina</taxon>
        <taxon>Sordariomycetes</taxon>
        <taxon>Sordariomycetidae</taxon>
        <taxon>Diaporthales</taxon>
        <taxon>Gnomoniaceae</taxon>
        <taxon>Gnomoniopsis</taxon>
    </lineage>
</organism>
<proteinExistence type="predicted"/>
<sequence>MSGISEKQSRHGYLGLLDDPPRPGPRHVPNATTTSHAARNETSDSSIQFNNSDVGRHTTATYSRDTLQLEDNRVGDGHFRAEQGHLNVHFNFAQNIPHHPHVDLMKTGSNRAVAMEQSLRPEPSRSRSGGDMSDRHISPTLPTPTSASGSAQLEFASVNPVQPSRTRVDIIARKISDIFHLYAALPEKFGRLNRISSLGSMRKDLTAQSAMLFVTVENGELISCLERTIRTQPITFCALSASSAQQSDIENIHQRLEHIHKLLIDVDNLSDDLAVKQDKITLPLRLRHEAGRSSHGRQKVSSSAAKPRGGVTKRPQKKLTRRKNDDPLLALRSTVHMLTIRMEELQNQCQRLQPPQHEDTLEITSIPEDLELTKAVAVLLCKALCQVCPNKNHIHQVLFSLATQELYCDNLGDTAVEFNLAFECGEEARTWFIVQSTVKGCGGEEMEGEDADAEKLPAPQSRPSFSHYLKDSDATGEPNARFCLQYYKQGTNDLAMALKHSDLCEHQVFYPDEERLDLVKHGQAIPLRKLLEEWYHPIRQLEMLQMVHIARMLSEAVLKFHSEDWLSCKWDMDNIFIYEIDGFLEPHLRFELWNPKSIGTFQASGPRSQQISHVLSQLGFLLGYLAVGRNTGCANYNEVQEVTGSTVYAEIFQTCCDMSRDESTLGGQMLQERFHLKVVSKLAELEELLKEA</sequence>
<protein>
    <submittedName>
        <fullName evidence="2">Uncharacterized protein</fullName>
    </submittedName>
</protein>
<keyword evidence="3" id="KW-1185">Reference proteome</keyword>
<accession>A0A9W8YW19</accession>
<feature type="region of interest" description="Disordered" evidence="1">
    <location>
        <begin position="286"/>
        <end position="325"/>
    </location>
</feature>
<feature type="compositionally biased region" description="Polar residues" evidence="1">
    <location>
        <begin position="43"/>
        <end position="55"/>
    </location>
</feature>
<feature type="region of interest" description="Disordered" evidence="1">
    <location>
        <begin position="114"/>
        <end position="150"/>
    </location>
</feature>
<reference evidence="2" key="1">
    <citation type="submission" date="2022-10" db="EMBL/GenBank/DDBJ databases">
        <title>Tapping the CABI collections for fungal endophytes: first genome assemblies for Collariella, Neodidymelliopsis, Ascochyta clinopodiicola, Didymella pomorum, Didymosphaeria variabile, Neocosmospora piperis and Neocucurbitaria cava.</title>
        <authorList>
            <person name="Hill R."/>
        </authorList>
    </citation>
    <scope>NUCLEOTIDE SEQUENCE</scope>
    <source>
        <strain evidence="2">IMI 355082</strain>
    </source>
</reference>
<gene>
    <name evidence="2" type="ORF">N0V93_003105</name>
</gene>
<feature type="region of interest" description="Disordered" evidence="1">
    <location>
        <begin position="1"/>
        <end position="55"/>
    </location>
</feature>
<dbReference type="Proteomes" id="UP001140453">
    <property type="component" value="Unassembled WGS sequence"/>
</dbReference>